<evidence type="ECO:0008006" key="19">
    <source>
        <dbReference type="Google" id="ProtNLM"/>
    </source>
</evidence>
<comment type="caution">
    <text evidence="17">The sequence shown here is derived from an EMBL/GenBank/DDBJ whole genome shotgun (WGS) entry which is preliminary data.</text>
</comment>
<dbReference type="InterPro" id="IPR000531">
    <property type="entry name" value="Beta-barrel_TonB"/>
</dbReference>
<feature type="domain" description="TonB-dependent receptor plug" evidence="16">
    <location>
        <begin position="211"/>
        <end position="282"/>
    </location>
</feature>
<evidence type="ECO:0000256" key="10">
    <source>
        <dbReference type="ARBA" id="ARBA00023170"/>
    </source>
</evidence>
<evidence type="ECO:0000256" key="1">
    <source>
        <dbReference type="ARBA" id="ARBA00004571"/>
    </source>
</evidence>
<dbReference type="InterPro" id="IPR036942">
    <property type="entry name" value="Beta-barrel_TonB_sf"/>
</dbReference>
<dbReference type="Pfam" id="PF00593">
    <property type="entry name" value="TonB_dep_Rec_b-barrel"/>
    <property type="match status" value="1"/>
</dbReference>
<keyword evidence="3 12" id="KW-0813">Transport</keyword>
<keyword evidence="7" id="KW-0406">Ion transport</keyword>
<evidence type="ECO:0000256" key="4">
    <source>
        <dbReference type="ARBA" id="ARBA00022452"/>
    </source>
</evidence>
<dbReference type="GO" id="GO:0006811">
    <property type="term" value="P:monoatomic ion transport"/>
    <property type="evidence" value="ECO:0007669"/>
    <property type="project" value="UniProtKB-KW"/>
</dbReference>
<sequence length="748" mass="81119">MADRLSADERRTTLKNNTHHRRYVRPAGACTPTGHRFPESLMFKRSTCAAAVMAVFSLAGTSAALAQQVHAQRVEGQTVHPVESPASQLPTYQEPQGQRPQGQQPRHFQTQRAPQGNTQMPENTQAPGNAQPPASTQQQPAGTQPPMAHAQEPARTRPALNDRHTSGPKMITATNMPATLGELTSDVVILPTYHAHQDVSQLTPFEPLGSIQTFSQGTPGAFGGLSIRGNAMQDTLVMIDGFRVSPASGADFSLLPMSYGSRTEILRGPGSAIYGQNAGGGVVQLLSDAAGPGTRASGEAGIGGRGYMQMRGRLSGGNDQITGRIDLGRERGDGFDATAGDYPGHQNDQDNWKRDNISGRLDARLSTATHLTVLAMRNTVNADFDGLRGSATALAAKKRLELAGVKAEHELSPGTRLDAKFGQSSISNTWNYTDGADWDKTKLREYGLGMSQRVLPNVNGRIAFERLEEGYDTQGLKSPTRTTNALLGNAIGTWGQHQLNLALRMDDSNRYNSTFSHQIGYGYRLAPNLRVAGNLSTGYRMPDLADYYASAEGNRLKQQRNQTMDAGAYWQPDSTTYAKAVVYRTRVHDRLTVAGDCTAAVNCSLFNLGRATITGLALSVGQDTAPGQAFNGLRWQANLDLVNPKNNATGRVLPHVAKRTLNGQVDYGFGDYSVGADLMLSNRRFSDEANQRRVGGALVVNLRSAWRVSPELTAYADVYNIGNRRNATWRYYNQQPRTVMLGVAYSPR</sequence>
<evidence type="ECO:0000256" key="9">
    <source>
        <dbReference type="ARBA" id="ARBA00023136"/>
    </source>
</evidence>
<keyword evidence="5 12" id="KW-0812">Transmembrane</keyword>
<dbReference type="InterPro" id="IPR037066">
    <property type="entry name" value="Plug_dom_sf"/>
</dbReference>
<evidence type="ECO:0000259" key="16">
    <source>
        <dbReference type="Pfam" id="PF07715"/>
    </source>
</evidence>
<feature type="compositionally biased region" description="Low complexity" evidence="14">
    <location>
        <begin position="95"/>
        <end position="106"/>
    </location>
</feature>
<feature type="compositionally biased region" description="Low complexity" evidence="14">
    <location>
        <begin position="131"/>
        <end position="148"/>
    </location>
</feature>
<dbReference type="Pfam" id="PF07715">
    <property type="entry name" value="Plug"/>
    <property type="match status" value="1"/>
</dbReference>
<feature type="compositionally biased region" description="Polar residues" evidence="14">
    <location>
        <begin position="85"/>
        <end position="94"/>
    </location>
</feature>
<gene>
    <name evidence="17" type="ORF">EHV23_09780</name>
</gene>
<organism evidence="17 18">
    <name type="scientific">Lautropia dentalis</name>
    <dbReference type="NCBI Taxonomy" id="2490857"/>
    <lineage>
        <taxon>Bacteria</taxon>
        <taxon>Pseudomonadati</taxon>
        <taxon>Pseudomonadota</taxon>
        <taxon>Betaproteobacteria</taxon>
        <taxon>Burkholderiales</taxon>
        <taxon>Burkholderiaceae</taxon>
        <taxon>Lautropia</taxon>
    </lineage>
</organism>
<comment type="similarity">
    <text evidence="2 12 13">Belongs to the TonB-dependent receptor family.</text>
</comment>
<dbReference type="PANTHER" id="PTHR30069">
    <property type="entry name" value="TONB-DEPENDENT OUTER MEMBRANE RECEPTOR"/>
    <property type="match status" value="1"/>
</dbReference>
<evidence type="ECO:0000313" key="18">
    <source>
        <dbReference type="Proteomes" id="UP000270261"/>
    </source>
</evidence>
<keyword evidence="8 13" id="KW-0798">TonB box</keyword>
<dbReference type="GO" id="GO:0015889">
    <property type="term" value="P:cobalamin transport"/>
    <property type="evidence" value="ECO:0007669"/>
    <property type="project" value="TreeGrafter"/>
</dbReference>
<evidence type="ECO:0000256" key="5">
    <source>
        <dbReference type="ARBA" id="ARBA00022692"/>
    </source>
</evidence>
<protein>
    <recommendedName>
        <fullName evidence="19">TonB-dependent receptor</fullName>
    </recommendedName>
</protein>
<dbReference type="AlphaFoldDB" id="A0A426FMB9"/>
<evidence type="ECO:0000259" key="15">
    <source>
        <dbReference type="Pfam" id="PF00593"/>
    </source>
</evidence>
<reference evidence="17 18" key="1">
    <citation type="submission" date="2018-11" db="EMBL/GenBank/DDBJ databases">
        <title>Genome sequencing of Lautropia sp. KCOM 2505 (= ChDC F240).</title>
        <authorList>
            <person name="Kook J.-K."/>
            <person name="Park S.-N."/>
            <person name="Lim Y.K."/>
        </authorList>
    </citation>
    <scope>NUCLEOTIDE SEQUENCE [LARGE SCALE GENOMIC DNA]</scope>
    <source>
        <strain evidence="17 18">KCOM 2505</strain>
    </source>
</reference>
<keyword evidence="9 12" id="KW-0472">Membrane</keyword>
<dbReference type="PROSITE" id="PS52016">
    <property type="entry name" value="TONB_DEPENDENT_REC_3"/>
    <property type="match status" value="1"/>
</dbReference>
<feature type="domain" description="TonB-dependent receptor-like beta-barrel" evidence="15">
    <location>
        <begin position="313"/>
        <end position="721"/>
    </location>
</feature>
<evidence type="ECO:0000313" key="17">
    <source>
        <dbReference type="EMBL" id="RRN43705.1"/>
    </source>
</evidence>
<evidence type="ECO:0000256" key="8">
    <source>
        <dbReference type="ARBA" id="ARBA00023077"/>
    </source>
</evidence>
<proteinExistence type="inferred from homology"/>
<dbReference type="GO" id="GO:0009279">
    <property type="term" value="C:cell outer membrane"/>
    <property type="evidence" value="ECO:0007669"/>
    <property type="project" value="UniProtKB-SubCell"/>
</dbReference>
<dbReference type="Gene3D" id="2.170.130.10">
    <property type="entry name" value="TonB-dependent receptor, plug domain"/>
    <property type="match status" value="1"/>
</dbReference>
<accession>A0A426FMB9</accession>
<keyword evidence="6" id="KW-0732">Signal</keyword>
<dbReference type="PANTHER" id="PTHR30069:SF53">
    <property type="entry name" value="COLICIN I RECEPTOR-RELATED"/>
    <property type="match status" value="1"/>
</dbReference>
<dbReference type="SUPFAM" id="SSF56935">
    <property type="entry name" value="Porins"/>
    <property type="match status" value="1"/>
</dbReference>
<dbReference type="Proteomes" id="UP000270261">
    <property type="component" value="Unassembled WGS sequence"/>
</dbReference>
<evidence type="ECO:0000256" key="12">
    <source>
        <dbReference type="PROSITE-ProRule" id="PRU01360"/>
    </source>
</evidence>
<keyword evidence="18" id="KW-1185">Reference proteome</keyword>
<feature type="region of interest" description="Disordered" evidence="14">
    <location>
        <begin position="76"/>
        <end position="172"/>
    </location>
</feature>
<evidence type="ECO:0000256" key="3">
    <source>
        <dbReference type="ARBA" id="ARBA00022448"/>
    </source>
</evidence>
<dbReference type="SUPFAM" id="SSF81995">
    <property type="entry name" value="beta-sandwich domain of Sec23/24"/>
    <property type="match status" value="1"/>
</dbReference>
<evidence type="ECO:0000256" key="11">
    <source>
        <dbReference type="ARBA" id="ARBA00023237"/>
    </source>
</evidence>
<evidence type="ECO:0000256" key="7">
    <source>
        <dbReference type="ARBA" id="ARBA00023065"/>
    </source>
</evidence>
<keyword evidence="10" id="KW-0675">Receptor</keyword>
<keyword evidence="4 12" id="KW-1134">Transmembrane beta strand</keyword>
<feature type="compositionally biased region" description="Basic and acidic residues" evidence="14">
    <location>
        <begin position="152"/>
        <end position="165"/>
    </location>
</feature>
<evidence type="ECO:0000256" key="14">
    <source>
        <dbReference type="SAM" id="MobiDB-lite"/>
    </source>
</evidence>
<keyword evidence="11 12" id="KW-0998">Cell outer membrane</keyword>
<evidence type="ECO:0000256" key="13">
    <source>
        <dbReference type="RuleBase" id="RU003357"/>
    </source>
</evidence>
<dbReference type="Gene3D" id="2.40.170.20">
    <property type="entry name" value="TonB-dependent receptor, beta-barrel domain"/>
    <property type="match status" value="1"/>
</dbReference>
<dbReference type="InterPro" id="IPR012910">
    <property type="entry name" value="Plug_dom"/>
</dbReference>
<evidence type="ECO:0000256" key="2">
    <source>
        <dbReference type="ARBA" id="ARBA00009810"/>
    </source>
</evidence>
<name>A0A426FMB9_9BURK</name>
<evidence type="ECO:0000256" key="6">
    <source>
        <dbReference type="ARBA" id="ARBA00022729"/>
    </source>
</evidence>
<feature type="compositionally biased region" description="Polar residues" evidence="14">
    <location>
        <begin position="107"/>
        <end position="128"/>
    </location>
</feature>
<comment type="subcellular location">
    <subcellularLocation>
        <location evidence="1 12">Cell outer membrane</location>
        <topology evidence="1 12">Multi-pass membrane protein</topology>
    </subcellularLocation>
</comment>
<dbReference type="InterPro" id="IPR039426">
    <property type="entry name" value="TonB-dep_rcpt-like"/>
</dbReference>
<dbReference type="EMBL" id="RRUE01000002">
    <property type="protein sequence ID" value="RRN43705.1"/>
    <property type="molecule type" value="Genomic_DNA"/>
</dbReference>